<dbReference type="AlphaFoldDB" id="A0A9X2B0X7"/>
<accession>A0A9X2B0X7</accession>
<dbReference type="Gene3D" id="3.90.226.10">
    <property type="entry name" value="2-enoyl-CoA Hydratase, Chain A, domain 1"/>
    <property type="match status" value="1"/>
</dbReference>
<dbReference type="SUPFAM" id="SSF52096">
    <property type="entry name" value="ClpP/crotonase"/>
    <property type="match status" value="1"/>
</dbReference>
<organism evidence="1 2">
    <name type="scientific">Corynebacterium kalidii</name>
    <dbReference type="NCBI Taxonomy" id="2931982"/>
    <lineage>
        <taxon>Bacteria</taxon>
        <taxon>Bacillati</taxon>
        <taxon>Actinomycetota</taxon>
        <taxon>Actinomycetes</taxon>
        <taxon>Mycobacteriales</taxon>
        <taxon>Corynebacteriaceae</taxon>
        <taxon>Corynebacterium</taxon>
    </lineage>
</organism>
<dbReference type="EMBL" id="JALIEA010000007">
    <property type="protein sequence ID" value="MCJ7857399.1"/>
    <property type="molecule type" value="Genomic_DNA"/>
</dbReference>
<dbReference type="InterPro" id="IPR001753">
    <property type="entry name" value="Enoyl-CoA_hydra/iso"/>
</dbReference>
<dbReference type="CDD" id="cd06558">
    <property type="entry name" value="crotonase-like"/>
    <property type="match status" value="1"/>
</dbReference>
<dbReference type="PANTHER" id="PTHR43459:SF1">
    <property type="entry name" value="EG:BACN32G11.4 PROTEIN"/>
    <property type="match status" value="1"/>
</dbReference>
<dbReference type="RefSeq" id="WP_244803148.1">
    <property type="nucleotide sequence ID" value="NZ_JALIEA010000007.1"/>
</dbReference>
<dbReference type="InterPro" id="IPR029045">
    <property type="entry name" value="ClpP/crotonase-like_dom_sf"/>
</dbReference>
<protein>
    <submittedName>
        <fullName evidence="1">Enoyl-CoA hydratase-related protein</fullName>
    </submittedName>
</protein>
<evidence type="ECO:0000313" key="1">
    <source>
        <dbReference type="EMBL" id="MCJ7857399.1"/>
    </source>
</evidence>
<name>A0A9X2B0X7_9CORY</name>
<evidence type="ECO:0000313" key="2">
    <source>
        <dbReference type="Proteomes" id="UP001139207"/>
    </source>
</evidence>
<keyword evidence="2" id="KW-1185">Reference proteome</keyword>
<gene>
    <name evidence="1" type="ORF">MUN33_01525</name>
</gene>
<dbReference type="PANTHER" id="PTHR43459">
    <property type="entry name" value="ENOYL-COA HYDRATASE"/>
    <property type="match status" value="1"/>
</dbReference>
<reference evidence="1" key="1">
    <citation type="submission" date="2022-04" db="EMBL/GenBank/DDBJ databases">
        <title>Corynebacterium kalidii LD5P10.</title>
        <authorList>
            <person name="Sun J.Q."/>
        </authorList>
    </citation>
    <scope>NUCLEOTIDE SEQUENCE</scope>
    <source>
        <strain evidence="1">LD5P10</strain>
    </source>
</reference>
<proteinExistence type="predicted"/>
<dbReference type="GO" id="GO:0003824">
    <property type="term" value="F:catalytic activity"/>
    <property type="evidence" value="ECO:0007669"/>
    <property type="project" value="UniProtKB-ARBA"/>
</dbReference>
<sequence>MPDTHDPHDTTGPSGPSATVSLSVDGAVAEIVLDAPEKLNALTAADLDTLRSLLDEATARAHRGEIRALLLRGEGRGFCAGRDVTGTDPDNDDAAGYLATLEPTLHALSDFPAPTFAAVQGACLGVGLGLAIACDVVHLSETAKIGSPFAALGATLDSGGHAYLLSRLGRHRTLDLIYSGDLISGEQAVREGLFSRAVPKDELLEFTRSAARTAAAGPTVAFRESARLLAAIDAGSLSARDALVLENAAQVRLSRTPDYAEGFRAFQEKRTPVFTGKAHR</sequence>
<dbReference type="Proteomes" id="UP001139207">
    <property type="component" value="Unassembled WGS sequence"/>
</dbReference>
<comment type="caution">
    <text evidence="1">The sequence shown here is derived from an EMBL/GenBank/DDBJ whole genome shotgun (WGS) entry which is preliminary data.</text>
</comment>
<dbReference type="Pfam" id="PF00378">
    <property type="entry name" value="ECH_1"/>
    <property type="match status" value="1"/>
</dbReference>